<feature type="compositionally biased region" description="Polar residues" evidence="1">
    <location>
        <begin position="942"/>
        <end position="996"/>
    </location>
</feature>
<dbReference type="Proteomes" id="UP001465976">
    <property type="component" value="Unassembled WGS sequence"/>
</dbReference>
<feature type="compositionally biased region" description="Polar residues" evidence="1">
    <location>
        <begin position="500"/>
        <end position="511"/>
    </location>
</feature>
<feature type="compositionally biased region" description="Low complexity" evidence="1">
    <location>
        <begin position="529"/>
        <end position="542"/>
    </location>
</feature>
<keyword evidence="3" id="KW-1185">Reference proteome</keyword>
<feature type="region of interest" description="Disordered" evidence="1">
    <location>
        <begin position="1192"/>
        <end position="1211"/>
    </location>
</feature>
<feature type="compositionally biased region" description="Polar residues" evidence="1">
    <location>
        <begin position="8"/>
        <end position="18"/>
    </location>
</feature>
<feature type="region of interest" description="Disordered" evidence="1">
    <location>
        <begin position="743"/>
        <end position="766"/>
    </location>
</feature>
<evidence type="ECO:0000256" key="1">
    <source>
        <dbReference type="SAM" id="MobiDB-lite"/>
    </source>
</evidence>
<evidence type="ECO:0000313" key="3">
    <source>
        <dbReference type="Proteomes" id="UP001465976"/>
    </source>
</evidence>
<feature type="compositionally biased region" description="Polar residues" evidence="1">
    <location>
        <begin position="92"/>
        <end position="102"/>
    </location>
</feature>
<feature type="compositionally biased region" description="Low complexity" evidence="1">
    <location>
        <begin position="811"/>
        <end position="824"/>
    </location>
</feature>
<dbReference type="EMBL" id="JBAHYK010000073">
    <property type="protein sequence ID" value="KAL0579058.1"/>
    <property type="molecule type" value="Genomic_DNA"/>
</dbReference>
<feature type="region of interest" description="Disordered" evidence="1">
    <location>
        <begin position="1"/>
        <end position="30"/>
    </location>
</feature>
<organism evidence="2 3">
    <name type="scientific">Marasmius crinis-equi</name>
    <dbReference type="NCBI Taxonomy" id="585013"/>
    <lineage>
        <taxon>Eukaryota</taxon>
        <taxon>Fungi</taxon>
        <taxon>Dikarya</taxon>
        <taxon>Basidiomycota</taxon>
        <taxon>Agaricomycotina</taxon>
        <taxon>Agaricomycetes</taxon>
        <taxon>Agaricomycetidae</taxon>
        <taxon>Agaricales</taxon>
        <taxon>Marasmiineae</taxon>
        <taxon>Marasmiaceae</taxon>
        <taxon>Marasmius</taxon>
    </lineage>
</organism>
<feature type="region of interest" description="Disordered" evidence="1">
    <location>
        <begin position="372"/>
        <end position="393"/>
    </location>
</feature>
<sequence length="1315" mass="141838">MEALPAHVSSTEFPSTGTEEAPQKIDPASPETLLERARILSLNSEFTSLLDQAGEKEMAESTPAIVRTLKAPQPFRMVNVGRASSPPPMPTLTVTHGELSSSHADDSRSNVGLARPLPVPESSSRTSTPLPSESSHSSRSGSLKSTAKRLPGPDPLHLTRASSRSHLAPDYLSIPLPPSPAMSHFTMEEEEEEEVYSNDSLSNVLSETKCLAGIIACAEWPGFLALTQTCRGARRAVLEGRDNEKLVVLRYTPSHPSLSSVGRVRMTAPVREEILIGYVEGYSYLANKIERVVARRNTPDTLTSRTRPTKTVVTRGNQKQSDVKNFGNRNVVTKTQAQVDIKKMKASLEEVQLLYISSLTPLHVYPTNALTSLSRPSMSRPPSNSSDTSSTRPIEVTQRLQALTLAHSKFVLLLRNMADQLQELRKSDTKLTSSIPNANESGGRSRHNQPESDSEQEHEEDLFDAHTYIGGGASDGSMLPRGSRHNVVRELVFPAPLAGSASSSRTTQGSEPGNGPEDASVHPAHSRFASDSAVTSSTTARTPNSKASNAPSSFRGSSMSSPKASSLATPRSSSESVASLPSKRLSLLKPKGPFFPPPLPSEPQTLKAYSSGWRKSLFVASENHRHRINRRSTLDYNSGPDEFGVEDSSRLRPHRRFTTSPSKRFAPLPVSSSGSESSNASSANSSRRNSGNYSSGNSSPSPERRDSDRGAKGKEVEPTKRNTVVQFDERAARRISAYDKLSGDNNALSRRGAPAIGSRQNSLTPRAASRSTSLIHPSHLATSPHDLVLATSRLRAPVLRVYVPCSELSDSSSELASSSSSRRAGINVNGQGRATSAPVSSIQQVEAELIRAGVWEWMQGGEVVVNFGYMPGASISTGRPKLPSRPSSRQQNHPARESQIFSNFSPPPPGANFPTPFKAVSVLGINGRSVPRASGRFFDSNGPETSSPPTSFRSPAGTPNATPGPSRVSSSSNIANGIPQSRQNAMPRPSRQSTYDSLPYAPTGPSRQSTYLGEPTPQALEATWLIYNGNYLVPYCPSAAEVEALLQEDASKRPAKKDQSFLPIDDPLSLPSPFYYDHILGAEGRLKVRIDCSKFPKSSKAEDVTKSHIRSKSDPSARDTLIGEVGSYFREDFSSHSHSIDDSLDGLLSGDAGISMSLQTIPTLLHSPGAGSGGWVRVRKWKWVARTLVSSSSTEPEKPANTQPLSTSFRSSTYGNGSSWLTAGNSTQKFKKGLGRGWLEKTWVLEGEGTKEGRDFLLSCLKTSSYTGNSAKMEWEIVRDKTTKATGGKGMLWFRLLPASAPSGSLDGDESTVGY</sequence>
<feature type="region of interest" description="Disordered" evidence="1">
    <location>
        <begin position="299"/>
        <end position="320"/>
    </location>
</feature>
<feature type="region of interest" description="Disordered" evidence="1">
    <location>
        <begin position="876"/>
        <end position="915"/>
    </location>
</feature>
<reference evidence="2 3" key="1">
    <citation type="submission" date="2024-02" db="EMBL/GenBank/DDBJ databases">
        <title>A draft genome for the cacao thread blight pathogen Marasmius crinis-equi.</title>
        <authorList>
            <person name="Cohen S.P."/>
            <person name="Baruah I.K."/>
            <person name="Amoako-Attah I."/>
            <person name="Bukari Y."/>
            <person name="Meinhardt L.W."/>
            <person name="Bailey B.A."/>
        </authorList>
    </citation>
    <scope>NUCLEOTIDE SEQUENCE [LARGE SCALE GENOMIC DNA]</scope>
    <source>
        <strain evidence="2 3">GH-76</strain>
    </source>
</reference>
<evidence type="ECO:0000313" key="2">
    <source>
        <dbReference type="EMBL" id="KAL0579058.1"/>
    </source>
</evidence>
<feature type="region of interest" description="Disordered" evidence="1">
    <location>
        <begin position="498"/>
        <end position="583"/>
    </location>
</feature>
<comment type="caution">
    <text evidence="2">The sequence shown here is derived from an EMBL/GenBank/DDBJ whole genome shotgun (WGS) entry which is preliminary data.</text>
</comment>
<feature type="compositionally biased region" description="Polar residues" evidence="1">
    <location>
        <begin position="567"/>
        <end position="577"/>
    </location>
</feature>
<feature type="region of interest" description="Disordered" evidence="1">
    <location>
        <begin position="78"/>
        <end position="164"/>
    </location>
</feature>
<accession>A0ABR3FU99</accession>
<name>A0ABR3FU99_9AGAR</name>
<feature type="region of interest" description="Disordered" evidence="1">
    <location>
        <begin position="811"/>
        <end position="836"/>
    </location>
</feature>
<feature type="compositionally biased region" description="Basic and acidic residues" evidence="1">
    <location>
        <begin position="702"/>
        <end position="720"/>
    </location>
</feature>
<protein>
    <submittedName>
        <fullName evidence="2">Uncharacterized protein</fullName>
    </submittedName>
</protein>
<gene>
    <name evidence="2" type="ORF">V5O48_002951</name>
</gene>
<feature type="compositionally biased region" description="Low complexity" evidence="1">
    <location>
        <begin position="552"/>
        <end position="566"/>
    </location>
</feature>
<proteinExistence type="predicted"/>
<feature type="compositionally biased region" description="Polar residues" evidence="1">
    <location>
        <begin position="430"/>
        <end position="442"/>
    </location>
</feature>
<feature type="region of interest" description="Disordered" evidence="1">
    <location>
        <begin position="933"/>
        <end position="1013"/>
    </location>
</feature>
<feature type="region of interest" description="Disordered" evidence="1">
    <location>
        <begin position="425"/>
        <end position="460"/>
    </location>
</feature>
<feature type="compositionally biased region" description="Low complexity" evidence="1">
    <location>
        <begin position="671"/>
        <end position="701"/>
    </location>
</feature>
<feature type="region of interest" description="Disordered" evidence="1">
    <location>
        <begin position="630"/>
        <end position="728"/>
    </location>
</feature>
<feature type="compositionally biased region" description="Low complexity" evidence="1">
    <location>
        <begin position="126"/>
        <end position="145"/>
    </location>
</feature>